<dbReference type="EMBL" id="OD008254">
    <property type="protein sequence ID" value="CAD7414744.1"/>
    <property type="molecule type" value="Genomic_DNA"/>
</dbReference>
<sequence length="106" mass="12138">MLFGYSLARLPSPAYPLLHTSTTFLTFVSSSEQNYLFWRISSILTPSVSHVFQTDAKMVFDVIQRMEDTEPFSEELLAAMKRLWADTGVQECFGRSNEYQLNDSAK</sequence>
<gene>
    <name evidence="1" type="ORF">TPSB3V08_LOCUS9869</name>
</gene>
<organism evidence="1">
    <name type="scientific">Timema poppense</name>
    <name type="common">Walking stick</name>
    <dbReference type="NCBI Taxonomy" id="170557"/>
    <lineage>
        <taxon>Eukaryota</taxon>
        <taxon>Metazoa</taxon>
        <taxon>Ecdysozoa</taxon>
        <taxon>Arthropoda</taxon>
        <taxon>Hexapoda</taxon>
        <taxon>Insecta</taxon>
        <taxon>Pterygota</taxon>
        <taxon>Neoptera</taxon>
        <taxon>Polyneoptera</taxon>
        <taxon>Phasmatodea</taxon>
        <taxon>Timematodea</taxon>
        <taxon>Timematoidea</taxon>
        <taxon>Timematidae</taxon>
        <taxon>Timema</taxon>
    </lineage>
</organism>
<evidence type="ECO:0008006" key="2">
    <source>
        <dbReference type="Google" id="ProtNLM"/>
    </source>
</evidence>
<name>A0A7R9HCX3_TIMPO</name>
<evidence type="ECO:0000313" key="1">
    <source>
        <dbReference type="EMBL" id="CAD7414744.1"/>
    </source>
</evidence>
<reference evidence="1" key="1">
    <citation type="submission" date="2020-11" db="EMBL/GenBank/DDBJ databases">
        <authorList>
            <person name="Tran Van P."/>
        </authorList>
    </citation>
    <scope>NUCLEOTIDE SEQUENCE</scope>
</reference>
<accession>A0A7R9HCX3</accession>
<protein>
    <recommendedName>
        <fullName evidence="2">Guanine nucleotide-binding protein G(O) subunit alpha</fullName>
    </recommendedName>
</protein>
<dbReference type="AlphaFoldDB" id="A0A7R9HCX3"/>
<proteinExistence type="predicted"/>
<dbReference type="GO" id="GO:0007165">
    <property type="term" value="P:signal transduction"/>
    <property type="evidence" value="ECO:0007669"/>
    <property type="project" value="InterPro"/>
</dbReference>
<dbReference type="InterPro" id="IPR011025">
    <property type="entry name" value="GproteinA_insert"/>
</dbReference>
<dbReference type="SUPFAM" id="SSF47895">
    <property type="entry name" value="Transducin (alpha subunit), insertion domain"/>
    <property type="match status" value="1"/>
</dbReference>
<dbReference type="Gene3D" id="1.10.400.10">
    <property type="entry name" value="GI Alpha 1, domain 2-like"/>
    <property type="match status" value="1"/>
</dbReference>